<sequence>MDGFSERYEFDAPSHVVDLKELQNSEFSDDKWFEQQAGGADGPHPLLSSPDCPIVRCGSPSMPSAAESQVKRDVDTDPSSSTTSPSNIVTCWGAKVMKTNAQSRRKTTGNQPPARQSRVSKRTSGSATEASAAPPSKKHRLSASARSVRKSTRILHRGAQLRATATHATASNTANTEPASSEEQELARIRSLQREVALHRKKNEASYKAALVGAPLPKKTVLSTTVPKEFHFSTDARVKTSSISSTVEKDICLKKAKPRKGATVPKPFNLSTGSKRKMDERETYVPMAQQIERFQKRTPDRYHLRSRRSQETGPLPVKADHPTLTMPHTPKLMTRQRNRLATVKSSAELEAEEVDKLQNFKFKALELNRKILQNAEALKKPPVKESTVPESFELQIEKRLQEKQAVKKSNRQEDEEKPHSFKAQPVSKKILEGVVGLPCKKPLHPTVPESPAFALKNRVRVDRKVDEEKPPSPVKSSQVPHFGLPFQPRLPENHQVEVRPFSFDERDRERRVLKEKRLEEQRHGEVLQFKAQPLPDFDAVVLPEKKMLEPTKPEPFKLLLDERGAAKNSRWEQMIKEEQKRQEEAASFKARPNTVTHKEPFQPRKECRTAVEGSHSSTVVEAFELSTERRARERQEFERMANEKEALRAHMEEEQRREKEQREKEEIAMLRQQQVHKAQPIRRYKPVEVKQSDVLLTIPQSPNFSDRFRL</sequence>
<dbReference type="RefSeq" id="XP_029362454.1">
    <property type="nucleotide sequence ID" value="XM_029506594.1"/>
</dbReference>
<dbReference type="InterPro" id="IPR009675">
    <property type="entry name" value="TPX2_fam"/>
</dbReference>
<reference evidence="10" key="3">
    <citation type="submission" date="2025-09" db="UniProtKB">
        <authorList>
            <consortium name="Ensembl"/>
        </authorList>
    </citation>
    <scope>IDENTIFICATION</scope>
</reference>
<organism evidence="10 11">
    <name type="scientific">Echeneis naucrates</name>
    <name type="common">Live sharksucker</name>
    <dbReference type="NCBI Taxonomy" id="173247"/>
    <lineage>
        <taxon>Eukaryota</taxon>
        <taxon>Metazoa</taxon>
        <taxon>Chordata</taxon>
        <taxon>Craniata</taxon>
        <taxon>Vertebrata</taxon>
        <taxon>Euteleostomi</taxon>
        <taxon>Actinopterygii</taxon>
        <taxon>Neopterygii</taxon>
        <taxon>Teleostei</taxon>
        <taxon>Neoteleostei</taxon>
        <taxon>Acanthomorphata</taxon>
        <taxon>Carangaria</taxon>
        <taxon>Carangiformes</taxon>
        <taxon>Echeneidae</taxon>
        <taxon>Echeneis</taxon>
    </lineage>
</organism>
<dbReference type="Pfam" id="PF06886">
    <property type="entry name" value="TPX2"/>
    <property type="match status" value="2"/>
</dbReference>
<dbReference type="RefSeq" id="XP_029362453.1">
    <property type="nucleotide sequence ID" value="XM_029506593.1"/>
</dbReference>
<feature type="compositionally biased region" description="Basic residues" evidence="7">
    <location>
        <begin position="136"/>
        <end position="156"/>
    </location>
</feature>
<feature type="region of interest" description="Disordered" evidence="7">
    <location>
        <begin position="464"/>
        <end position="502"/>
    </location>
</feature>
<dbReference type="OMA" id="GRHTVSC"/>
<feature type="region of interest" description="Disordered" evidence="7">
    <location>
        <begin position="576"/>
        <end position="613"/>
    </location>
</feature>
<evidence type="ECO:0000259" key="9">
    <source>
        <dbReference type="Pfam" id="PF12214"/>
    </source>
</evidence>
<dbReference type="InterPro" id="IPR027329">
    <property type="entry name" value="TPX2_C"/>
</dbReference>
<protein>
    <recommendedName>
        <fullName evidence="12">TPX2 microtubule nucleation factor</fullName>
    </recommendedName>
</protein>
<evidence type="ECO:0000256" key="6">
    <source>
        <dbReference type="ARBA" id="ARBA00023242"/>
    </source>
</evidence>
<evidence type="ECO:0000256" key="2">
    <source>
        <dbReference type="ARBA" id="ARBA00004186"/>
    </source>
</evidence>
<reference evidence="10" key="2">
    <citation type="submission" date="2025-08" db="UniProtKB">
        <authorList>
            <consortium name="Ensembl"/>
        </authorList>
    </citation>
    <scope>IDENTIFICATION</scope>
</reference>
<evidence type="ECO:0000256" key="7">
    <source>
        <dbReference type="SAM" id="MobiDB-lite"/>
    </source>
</evidence>
<comment type="similarity">
    <text evidence="3">Belongs to the TPX2 family.</text>
</comment>
<dbReference type="GO" id="GO:0005874">
    <property type="term" value="C:microtubule"/>
    <property type="evidence" value="ECO:0007669"/>
    <property type="project" value="InterPro"/>
</dbReference>
<feature type="region of interest" description="Disordered" evidence="7">
    <location>
        <begin position="258"/>
        <end position="279"/>
    </location>
</feature>
<evidence type="ECO:0000256" key="5">
    <source>
        <dbReference type="ARBA" id="ARBA00023212"/>
    </source>
</evidence>
<evidence type="ECO:0000259" key="8">
    <source>
        <dbReference type="Pfam" id="PF06886"/>
    </source>
</evidence>
<feature type="region of interest" description="Disordered" evidence="7">
    <location>
        <begin position="630"/>
        <end position="664"/>
    </location>
</feature>
<dbReference type="GO" id="GO:0005819">
    <property type="term" value="C:spindle"/>
    <property type="evidence" value="ECO:0007669"/>
    <property type="project" value="UniProtKB-SubCell"/>
</dbReference>
<feature type="domain" description="TPX2 C-terminal" evidence="8">
    <location>
        <begin position="623"/>
        <end position="694"/>
    </location>
</feature>
<keyword evidence="5" id="KW-0206">Cytoskeleton</keyword>
<evidence type="ECO:0008006" key="12">
    <source>
        <dbReference type="Google" id="ProtNLM"/>
    </source>
</evidence>
<dbReference type="InParanoid" id="A0A665VWI6"/>
<keyword evidence="4" id="KW-0963">Cytoplasm</keyword>
<feature type="compositionally biased region" description="Low complexity" evidence="7">
    <location>
        <begin position="163"/>
        <end position="176"/>
    </location>
</feature>
<dbReference type="Ensembl" id="ENSENLT00000036980.1">
    <property type="protein sequence ID" value="ENSENLP00000036025.1"/>
    <property type="gene ID" value="ENSENLG00000015664.1"/>
</dbReference>
<accession>A0A665VWI6</accession>
<name>A0A665VWI6_ECHNA</name>
<evidence type="ECO:0000256" key="4">
    <source>
        <dbReference type="ARBA" id="ARBA00022490"/>
    </source>
</evidence>
<feature type="compositionally biased region" description="Basic and acidic residues" evidence="7">
    <location>
        <begin position="576"/>
        <end position="586"/>
    </location>
</feature>
<feature type="compositionally biased region" description="Low complexity" evidence="7">
    <location>
        <begin position="77"/>
        <end position="86"/>
    </location>
</feature>
<feature type="region of interest" description="Disordered" evidence="7">
    <location>
        <begin position="404"/>
        <end position="423"/>
    </location>
</feature>
<feature type="compositionally biased region" description="Basic and acidic residues" evidence="7">
    <location>
        <begin position="404"/>
        <end position="419"/>
    </location>
</feature>
<dbReference type="PANTHER" id="PTHR14326">
    <property type="entry name" value="TARGETING PROTEIN FOR XKLP2"/>
    <property type="match status" value="1"/>
</dbReference>
<dbReference type="AlphaFoldDB" id="A0A665VWI6"/>
<dbReference type="OrthoDB" id="1684416at2759"/>
<dbReference type="GeneID" id="115046305"/>
<dbReference type="GO" id="GO:0005634">
    <property type="term" value="C:nucleus"/>
    <property type="evidence" value="ECO:0007669"/>
    <property type="project" value="UniProtKB-SubCell"/>
</dbReference>
<evidence type="ECO:0000313" key="11">
    <source>
        <dbReference type="Proteomes" id="UP000472264"/>
    </source>
</evidence>
<feature type="domain" description="TPX2 central" evidence="9">
    <location>
        <begin position="323"/>
        <end position="453"/>
    </location>
</feature>
<comment type="subcellular location">
    <subcellularLocation>
        <location evidence="2">Cytoplasm</location>
        <location evidence="2">Cytoskeleton</location>
        <location evidence="2">Spindle</location>
    </subcellularLocation>
    <subcellularLocation>
        <location evidence="1">Nucleus</location>
    </subcellularLocation>
</comment>
<dbReference type="GO" id="GO:0060236">
    <property type="term" value="P:regulation of mitotic spindle organization"/>
    <property type="evidence" value="ECO:0007669"/>
    <property type="project" value="InterPro"/>
</dbReference>
<feature type="region of interest" description="Disordered" evidence="7">
    <location>
        <begin position="303"/>
        <end position="329"/>
    </location>
</feature>
<proteinExistence type="inferred from homology"/>
<dbReference type="PANTHER" id="PTHR14326:SF44">
    <property type="entry name" value="TARGETING PROTEIN FOR XKLP2"/>
    <property type="match status" value="1"/>
</dbReference>
<dbReference type="Proteomes" id="UP000472264">
    <property type="component" value="Chromosome 7"/>
</dbReference>
<dbReference type="FunCoup" id="A0A665VWI6">
    <property type="interactions" value="298"/>
</dbReference>
<dbReference type="Pfam" id="PF12214">
    <property type="entry name" value="TPX2_importin"/>
    <property type="match status" value="1"/>
</dbReference>
<gene>
    <name evidence="10" type="primary">tpx2</name>
</gene>
<evidence type="ECO:0000256" key="1">
    <source>
        <dbReference type="ARBA" id="ARBA00004123"/>
    </source>
</evidence>
<reference evidence="10" key="1">
    <citation type="submission" date="2021-04" db="EMBL/GenBank/DDBJ databases">
        <authorList>
            <consortium name="Wellcome Sanger Institute Data Sharing"/>
        </authorList>
    </citation>
    <scope>NUCLEOTIDE SEQUENCE [LARGE SCALE GENOMIC DNA]</scope>
</reference>
<feature type="region of interest" description="Disordered" evidence="7">
    <location>
        <begin position="28"/>
        <end position="187"/>
    </location>
</feature>
<evidence type="ECO:0000313" key="10">
    <source>
        <dbReference type="Ensembl" id="ENSENLP00000036025.1"/>
    </source>
</evidence>
<keyword evidence="11" id="KW-1185">Reference proteome</keyword>
<dbReference type="InterPro" id="IPR027330">
    <property type="entry name" value="TPX2_central_dom"/>
</dbReference>
<feature type="domain" description="TPX2 C-terminal" evidence="8">
    <location>
        <begin position="508"/>
        <end position="551"/>
    </location>
</feature>
<feature type="compositionally biased region" description="Basic and acidic residues" evidence="7">
    <location>
        <begin position="596"/>
        <end position="609"/>
    </location>
</feature>
<keyword evidence="6" id="KW-0539">Nucleus</keyword>
<feature type="compositionally biased region" description="Basic and acidic residues" evidence="7">
    <location>
        <begin position="491"/>
        <end position="502"/>
    </location>
</feature>
<evidence type="ECO:0000256" key="3">
    <source>
        <dbReference type="ARBA" id="ARBA00005885"/>
    </source>
</evidence>
<dbReference type="CTD" id="22974"/>